<dbReference type="KEGG" id="nsp:BMF81_01540"/>
<evidence type="ECO:0000259" key="8">
    <source>
        <dbReference type="Pfam" id="PF07282"/>
    </source>
</evidence>
<dbReference type="Pfam" id="PF12323">
    <property type="entry name" value="HTH_OrfB_IS605"/>
    <property type="match status" value="1"/>
</dbReference>
<evidence type="ECO:0000259" key="7">
    <source>
        <dbReference type="Pfam" id="PF01385"/>
    </source>
</evidence>
<dbReference type="NCBIfam" id="TIGR01766">
    <property type="entry name" value="IS200/IS605 family accessory protein TnpB-like domain"/>
    <property type="match status" value="1"/>
</dbReference>
<evidence type="ECO:0000256" key="2">
    <source>
        <dbReference type="ARBA" id="ARBA00022578"/>
    </source>
</evidence>
<dbReference type="GO" id="GO:0006310">
    <property type="term" value="P:DNA recombination"/>
    <property type="evidence" value="ECO:0007669"/>
    <property type="project" value="UniProtKB-KW"/>
</dbReference>
<dbReference type="InterPro" id="IPR001959">
    <property type="entry name" value="Transposase"/>
</dbReference>
<dbReference type="InterPro" id="IPR051491">
    <property type="entry name" value="Recombinase/Transposase-rel"/>
</dbReference>
<dbReference type="Pfam" id="PF01385">
    <property type="entry name" value="OrfB_IS605"/>
    <property type="match status" value="1"/>
</dbReference>
<dbReference type="GO" id="GO:0032196">
    <property type="term" value="P:transposition"/>
    <property type="evidence" value="ECO:0007669"/>
    <property type="project" value="UniProtKB-KW"/>
</dbReference>
<sequence length="375" mass="43076">MTWQSWTNKKYSVEGRTMLLSIKTKLKLTKAQEIIMSKHAGIARFTYNWGLATWRQLYKDGFKPNKYILKKFFNNHVKTEFDWIKEKGICQKITQYAFDNLGDAFSRFFSAKSDYPNFKKKGRNDSFTIDAGGKPIPVGGKSIKLPTIGWIKTYEGLPHTTCKSITISRTADSWFIAFAYEQEHEPTLKKYEVVGVDIGVKELATLSTGVVFPNPKHYKTNLRKLKRLSRKLARKIKGSNNRYKAKITLARHHAKIANLRKNTLHQITTYLCKNHAKIVVENLNVSGMLSNHKLAQVIADCGFYEFKRQLEYKAKKFGCEIIIADRWFPSTKTCSNCGHIQDMPLSERVYNCQNCGHSMDRDLNAAIVLSRLAKP</sequence>
<keyword evidence="2" id="KW-0815">Transposition</keyword>
<keyword evidence="6" id="KW-0233">DNA recombination</keyword>
<proteinExistence type="inferred from homology"/>
<dbReference type="InterPro" id="IPR021027">
    <property type="entry name" value="Transposase_put_HTH"/>
</dbReference>
<feature type="domain" description="Probable transposase IS891/IS1136/IS1341" evidence="7">
    <location>
        <begin position="178"/>
        <end position="290"/>
    </location>
</feature>
<feature type="domain" description="Transposase putative helix-turn-helix" evidence="9">
    <location>
        <begin position="18"/>
        <end position="61"/>
    </location>
</feature>
<reference evidence="10 11" key="1">
    <citation type="submission" date="2017-03" db="EMBL/GenBank/DDBJ databases">
        <title>Comparative genomics of the toxic Baltic Sea cyanobacteria Nodularia spumigena UHCC 0039 and its response on varying salinity.</title>
        <authorList>
            <person name="Teikari J.E."/>
        </authorList>
    </citation>
    <scope>NUCLEOTIDE SEQUENCE [LARGE SCALE GENOMIC DNA]</scope>
    <source>
        <strain evidence="10 11">UHCC 0039</strain>
    </source>
</reference>
<keyword evidence="5" id="KW-0238">DNA-binding</keyword>
<evidence type="ECO:0000313" key="11">
    <source>
        <dbReference type="Proteomes" id="UP000244056"/>
    </source>
</evidence>
<keyword evidence="3" id="KW-0479">Metal-binding</keyword>
<dbReference type="GO" id="GO:0003677">
    <property type="term" value="F:DNA binding"/>
    <property type="evidence" value="ECO:0007669"/>
    <property type="project" value="UniProtKB-KW"/>
</dbReference>
<feature type="domain" description="Cas12f1-like TNB" evidence="8">
    <location>
        <begin position="303"/>
        <end position="368"/>
    </location>
</feature>
<dbReference type="NCBIfam" id="NF040570">
    <property type="entry name" value="guided_TnpB"/>
    <property type="match status" value="1"/>
</dbReference>
<evidence type="ECO:0000256" key="6">
    <source>
        <dbReference type="ARBA" id="ARBA00023172"/>
    </source>
</evidence>
<keyword evidence="4" id="KW-0862">Zinc</keyword>
<dbReference type="PANTHER" id="PTHR36172:SF1">
    <property type="entry name" value="RESOLVASE-RELATED"/>
    <property type="match status" value="1"/>
</dbReference>
<dbReference type="AlphaFoldDB" id="A0A2S0Q734"/>
<dbReference type="Pfam" id="PF07282">
    <property type="entry name" value="Cas12f1-like_TNB"/>
    <property type="match status" value="1"/>
</dbReference>
<dbReference type="Proteomes" id="UP000244056">
    <property type="component" value="Chromosome"/>
</dbReference>
<dbReference type="PANTHER" id="PTHR36172">
    <property type="match status" value="1"/>
</dbReference>
<evidence type="ECO:0000256" key="4">
    <source>
        <dbReference type="ARBA" id="ARBA00022833"/>
    </source>
</evidence>
<evidence type="ECO:0000256" key="5">
    <source>
        <dbReference type="ARBA" id="ARBA00023125"/>
    </source>
</evidence>
<evidence type="ECO:0000256" key="3">
    <source>
        <dbReference type="ARBA" id="ARBA00022723"/>
    </source>
</evidence>
<organism evidence="10 11">
    <name type="scientific">Nodularia spumigena UHCC 0039</name>
    <dbReference type="NCBI Taxonomy" id="1914872"/>
    <lineage>
        <taxon>Bacteria</taxon>
        <taxon>Bacillati</taxon>
        <taxon>Cyanobacteriota</taxon>
        <taxon>Cyanophyceae</taxon>
        <taxon>Nostocales</taxon>
        <taxon>Nodulariaceae</taxon>
        <taxon>Nodularia</taxon>
    </lineage>
</organism>
<dbReference type="GO" id="GO:0046872">
    <property type="term" value="F:metal ion binding"/>
    <property type="evidence" value="ECO:0007669"/>
    <property type="project" value="UniProtKB-KW"/>
</dbReference>
<dbReference type="InterPro" id="IPR010095">
    <property type="entry name" value="Cas12f1-like_TNB"/>
</dbReference>
<evidence type="ECO:0000256" key="1">
    <source>
        <dbReference type="ARBA" id="ARBA00008761"/>
    </source>
</evidence>
<accession>A0A2S0Q734</accession>
<protein>
    <submittedName>
        <fullName evidence="10">Putative transposase</fullName>
    </submittedName>
</protein>
<gene>
    <name evidence="10" type="ORF">BMF81_01540</name>
</gene>
<dbReference type="EMBL" id="CP020114">
    <property type="protein sequence ID" value="AVZ30204.1"/>
    <property type="molecule type" value="Genomic_DNA"/>
</dbReference>
<dbReference type="RefSeq" id="WP_006197529.1">
    <property type="nucleotide sequence ID" value="NZ_CAWNZE010000001.1"/>
</dbReference>
<evidence type="ECO:0000259" key="9">
    <source>
        <dbReference type="Pfam" id="PF12323"/>
    </source>
</evidence>
<evidence type="ECO:0000313" key="10">
    <source>
        <dbReference type="EMBL" id="AVZ30204.1"/>
    </source>
</evidence>
<comment type="similarity">
    <text evidence="1">In the C-terminal section; belongs to the transposase 35 family.</text>
</comment>
<name>A0A2S0Q734_NODSP</name>